<protein>
    <submittedName>
        <fullName evidence="1">Uncharacterized protein</fullName>
    </submittedName>
</protein>
<keyword evidence="2" id="KW-1185">Reference proteome</keyword>
<evidence type="ECO:0000313" key="1">
    <source>
        <dbReference type="EMBL" id="CAK5047227.1"/>
    </source>
</evidence>
<accession>A0ACB0YHP5</accession>
<name>A0ACB0YHP5_MELEN</name>
<dbReference type="Proteomes" id="UP001497535">
    <property type="component" value="Unassembled WGS sequence"/>
</dbReference>
<dbReference type="EMBL" id="CAVMJV010000012">
    <property type="protein sequence ID" value="CAK5047227.1"/>
    <property type="molecule type" value="Genomic_DNA"/>
</dbReference>
<comment type="caution">
    <text evidence="1">The sequence shown here is derived from an EMBL/GenBank/DDBJ whole genome shotgun (WGS) entry which is preliminary data.</text>
</comment>
<evidence type="ECO:0000313" key="2">
    <source>
        <dbReference type="Proteomes" id="UP001497535"/>
    </source>
</evidence>
<sequence length="47" mass="5361">MELTSGRYENLFGGFIFPERGIKKEAAKVLPGIYQLALQVYKDDLKL</sequence>
<organism evidence="1 2">
    <name type="scientific">Meloidogyne enterolobii</name>
    <name type="common">Root-knot nematode worm</name>
    <name type="synonym">Meloidogyne mayaguensis</name>
    <dbReference type="NCBI Taxonomy" id="390850"/>
    <lineage>
        <taxon>Eukaryota</taxon>
        <taxon>Metazoa</taxon>
        <taxon>Ecdysozoa</taxon>
        <taxon>Nematoda</taxon>
        <taxon>Chromadorea</taxon>
        <taxon>Rhabditida</taxon>
        <taxon>Tylenchina</taxon>
        <taxon>Tylenchomorpha</taxon>
        <taxon>Tylenchoidea</taxon>
        <taxon>Meloidogynidae</taxon>
        <taxon>Meloidogyninae</taxon>
        <taxon>Meloidogyne</taxon>
    </lineage>
</organism>
<reference evidence="1" key="1">
    <citation type="submission" date="2023-11" db="EMBL/GenBank/DDBJ databases">
        <authorList>
            <person name="Poullet M."/>
        </authorList>
    </citation>
    <scope>NUCLEOTIDE SEQUENCE</scope>
    <source>
        <strain evidence="1">E1834</strain>
    </source>
</reference>
<proteinExistence type="predicted"/>
<gene>
    <name evidence="1" type="ORF">MENTE1834_LOCUS12338</name>
</gene>